<feature type="transmembrane region" description="Helical" evidence="1">
    <location>
        <begin position="73"/>
        <end position="97"/>
    </location>
</feature>
<proteinExistence type="predicted"/>
<comment type="caution">
    <text evidence="2">The sequence shown here is derived from an EMBL/GenBank/DDBJ whole genome shotgun (WGS) entry which is preliminary data.</text>
</comment>
<dbReference type="Proteomes" id="UP000199468">
    <property type="component" value="Unassembled WGS sequence"/>
</dbReference>
<keyword evidence="3" id="KW-1185">Reference proteome</keyword>
<protein>
    <submittedName>
        <fullName evidence="2">Uncharacterized protein</fullName>
    </submittedName>
</protein>
<name>A0ABY0PDT8_9HYPH</name>
<dbReference type="RefSeq" id="WP_091863023.1">
    <property type="nucleotide sequence ID" value="NZ_FNBZ01000017.1"/>
</dbReference>
<keyword evidence="1" id="KW-1133">Transmembrane helix</keyword>
<feature type="transmembrane region" description="Helical" evidence="1">
    <location>
        <begin position="20"/>
        <end position="53"/>
    </location>
</feature>
<evidence type="ECO:0000313" key="3">
    <source>
        <dbReference type="Proteomes" id="UP000199468"/>
    </source>
</evidence>
<reference evidence="2 3" key="1">
    <citation type="submission" date="2016-10" db="EMBL/GenBank/DDBJ databases">
        <authorList>
            <person name="Varghese N."/>
            <person name="Submissions S."/>
        </authorList>
    </citation>
    <scope>NUCLEOTIDE SEQUENCE [LARGE SCALE GENOMIC DNA]</scope>
    <source>
        <strain evidence="2 3">DSM 26672</strain>
    </source>
</reference>
<keyword evidence="1" id="KW-0472">Membrane</keyword>
<evidence type="ECO:0000256" key="1">
    <source>
        <dbReference type="SAM" id="Phobius"/>
    </source>
</evidence>
<accession>A0ABY0PDT8</accession>
<organism evidence="2 3">
    <name type="scientific">Bosea robiniae</name>
    <dbReference type="NCBI Taxonomy" id="1036780"/>
    <lineage>
        <taxon>Bacteria</taxon>
        <taxon>Pseudomonadati</taxon>
        <taxon>Pseudomonadota</taxon>
        <taxon>Alphaproteobacteria</taxon>
        <taxon>Hyphomicrobiales</taxon>
        <taxon>Boseaceae</taxon>
        <taxon>Bosea</taxon>
    </lineage>
</organism>
<sequence>MANHALTSTTGQQRSVRINAVGISVALLFGGVHVVWALLVASGLAQAVLNFVFWLHFIRPGWVVESFEFGRAAGLVAMTSAIGYAVGAIFAVIWASLHRASHLIRPRREVQVEC</sequence>
<dbReference type="EMBL" id="FNBZ01000017">
    <property type="protein sequence ID" value="SDH80296.1"/>
    <property type="molecule type" value="Genomic_DNA"/>
</dbReference>
<evidence type="ECO:0000313" key="2">
    <source>
        <dbReference type="EMBL" id="SDH80296.1"/>
    </source>
</evidence>
<gene>
    <name evidence="2" type="ORF">SAMN05421844_1171</name>
</gene>
<keyword evidence="1" id="KW-0812">Transmembrane</keyword>